<dbReference type="InterPro" id="IPR029787">
    <property type="entry name" value="Nucleotide_cyclase"/>
</dbReference>
<dbReference type="EMBL" id="FZMO01000199">
    <property type="protein sequence ID" value="SNQ48766.1"/>
    <property type="molecule type" value="Genomic_DNA"/>
</dbReference>
<dbReference type="PANTHER" id="PTHR45138">
    <property type="entry name" value="REGULATORY COMPONENTS OF SENSORY TRANSDUCTION SYSTEM"/>
    <property type="match status" value="1"/>
</dbReference>
<evidence type="ECO:0000259" key="1">
    <source>
        <dbReference type="PROSITE" id="PS50887"/>
    </source>
</evidence>
<gene>
    <name evidence="2" type="ORF">FRACA_2780001</name>
</gene>
<evidence type="ECO:0000313" key="2">
    <source>
        <dbReference type="EMBL" id="SNQ48766.1"/>
    </source>
</evidence>
<dbReference type="InterPro" id="IPR000160">
    <property type="entry name" value="GGDEF_dom"/>
</dbReference>
<evidence type="ECO:0000313" key="3">
    <source>
        <dbReference type="Proteomes" id="UP000234331"/>
    </source>
</evidence>
<dbReference type="GO" id="GO:0052621">
    <property type="term" value="F:diguanylate cyclase activity"/>
    <property type="evidence" value="ECO:0007669"/>
    <property type="project" value="TreeGrafter"/>
</dbReference>
<dbReference type="PANTHER" id="PTHR45138:SF9">
    <property type="entry name" value="DIGUANYLATE CYCLASE DGCM-RELATED"/>
    <property type="match status" value="1"/>
</dbReference>
<dbReference type="AlphaFoldDB" id="A0A2I2KSZ5"/>
<dbReference type="PROSITE" id="PS50887">
    <property type="entry name" value="GGDEF"/>
    <property type="match status" value="1"/>
</dbReference>
<name>A0A2I2KSZ5_9ACTN</name>
<sequence>MGGVFRLGGDEFVMVLPDTDAETLRATAREVREAVAAPVTVRGHTIAMRATVGVASSRSVGADGGQPSPDTVVRHADRRMYEAKRAARAGRAMDPAAR</sequence>
<dbReference type="Gene3D" id="3.30.70.270">
    <property type="match status" value="1"/>
</dbReference>
<feature type="domain" description="GGDEF" evidence="1">
    <location>
        <begin position="1"/>
        <end position="98"/>
    </location>
</feature>
<dbReference type="Pfam" id="PF00990">
    <property type="entry name" value="GGDEF"/>
    <property type="match status" value="1"/>
</dbReference>
<accession>A0A2I2KSZ5</accession>
<protein>
    <recommendedName>
        <fullName evidence="1">GGDEF domain-containing protein</fullName>
    </recommendedName>
</protein>
<proteinExistence type="predicted"/>
<organism evidence="2 3">
    <name type="scientific">Frankia canadensis</name>
    <dbReference type="NCBI Taxonomy" id="1836972"/>
    <lineage>
        <taxon>Bacteria</taxon>
        <taxon>Bacillati</taxon>
        <taxon>Actinomycetota</taxon>
        <taxon>Actinomycetes</taxon>
        <taxon>Frankiales</taxon>
        <taxon>Frankiaceae</taxon>
        <taxon>Frankia</taxon>
    </lineage>
</organism>
<dbReference type="InterPro" id="IPR043128">
    <property type="entry name" value="Rev_trsase/Diguanyl_cyclase"/>
</dbReference>
<dbReference type="InterPro" id="IPR050469">
    <property type="entry name" value="Diguanylate_Cyclase"/>
</dbReference>
<dbReference type="Proteomes" id="UP000234331">
    <property type="component" value="Unassembled WGS sequence"/>
</dbReference>
<keyword evidence="3" id="KW-1185">Reference proteome</keyword>
<reference evidence="2 3" key="1">
    <citation type="submission" date="2017-06" db="EMBL/GenBank/DDBJ databases">
        <authorList>
            <person name="Kim H.J."/>
            <person name="Triplett B.A."/>
        </authorList>
    </citation>
    <scope>NUCLEOTIDE SEQUENCE [LARGE SCALE GENOMIC DNA]</scope>
    <source>
        <strain evidence="2">FRACA_ARgP5</strain>
    </source>
</reference>
<dbReference type="NCBIfam" id="TIGR00254">
    <property type="entry name" value="GGDEF"/>
    <property type="match status" value="1"/>
</dbReference>
<dbReference type="SUPFAM" id="SSF55073">
    <property type="entry name" value="Nucleotide cyclase"/>
    <property type="match status" value="1"/>
</dbReference>